<comment type="caution">
    <text evidence="1">The sequence shown here is derived from an EMBL/GenBank/DDBJ whole genome shotgun (WGS) entry which is preliminary data.</text>
</comment>
<dbReference type="Proteomes" id="UP001071230">
    <property type="component" value="Unassembled WGS sequence"/>
</dbReference>
<gene>
    <name evidence="1" type="ORF">DEACI_0498</name>
</gene>
<keyword evidence="2" id="KW-1185">Reference proteome</keyword>
<evidence type="ECO:0000313" key="2">
    <source>
        <dbReference type="Proteomes" id="UP001071230"/>
    </source>
</evidence>
<proteinExistence type="predicted"/>
<dbReference type="EMBL" id="CDGJ01000014">
    <property type="protein sequence ID" value="CEJ06052.1"/>
    <property type="molecule type" value="Genomic_DNA"/>
</dbReference>
<sequence>ASLLILSTAICISNTDAGIDPGFVDIKSTAVFTKDFEQKKYLQQKYL</sequence>
<name>A0ABP1XAR7_9FIRM</name>
<organism evidence="1 2">
    <name type="scientific">Acididesulfobacillus acetoxydans</name>
    <dbReference type="NCBI Taxonomy" id="1561005"/>
    <lineage>
        <taxon>Bacteria</taxon>
        <taxon>Bacillati</taxon>
        <taxon>Bacillota</taxon>
        <taxon>Clostridia</taxon>
        <taxon>Eubacteriales</taxon>
        <taxon>Peptococcaceae</taxon>
        <taxon>Acididesulfobacillus</taxon>
    </lineage>
</organism>
<feature type="non-terminal residue" evidence="1">
    <location>
        <position position="1"/>
    </location>
</feature>
<evidence type="ECO:0000313" key="1">
    <source>
        <dbReference type="EMBL" id="CEJ06052.1"/>
    </source>
</evidence>
<protein>
    <submittedName>
        <fullName evidence="1">Uncharacterized protein</fullName>
    </submittedName>
</protein>
<accession>A0ABP1XAR7</accession>
<reference evidence="1" key="1">
    <citation type="submission" date="2014-11" db="EMBL/GenBank/DDBJ databases">
        <authorList>
            <person name="Hornung B.V."/>
        </authorList>
    </citation>
    <scope>NUCLEOTIDE SEQUENCE</scope>
    <source>
        <strain evidence="1">INE</strain>
    </source>
</reference>